<dbReference type="OrthoDB" id="9808624at2"/>
<reference evidence="2 3" key="1">
    <citation type="submission" date="2017-11" db="EMBL/GenBank/DDBJ databases">
        <title>Draft genome sequence of magnetotactic bacterium Magnetospirillum kuznetsovii LBB-42.</title>
        <authorList>
            <person name="Grouzdev D.S."/>
            <person name="Rysina M.S."/>
            <person name="Baslerov R.V."/>
            <person name="Koziaeva V."/>
        </authorList>
    </citation>
    <scope>NUCLEOTIDE SEQUENCE [LARGE SCALE GENOMIC DNA]</scope>
    <source>
        <strain evidence="2 3">LBB-42</strain>
    </source>
</reference>
<dbReference type="Proteomes" id="UP000251075">
    <property type="component" value="Unassembled WGS sequence"/>
</dbReference>
<evidence type="ECO:0000313" key="2">
    <source>
        <dbReference type="EMBL" id="RAU21322.1"/>
    </source>
</evidence>
<name>A0A364NW89_9PROT</name>
<comment type="caution">
    <text evidence="2">The sequence shown here is derived from an EMBL/GenBank/DDBJ whole genome shotgun (WGS) entry which is preliminary data.</text>
</comment>
<dbReference type="EMBL" id="PGTO01000011">
    <property type="protein sequence ID" value="RAU21322.1"/>
    <property type="molecule type" value="Genomic_DNA"/>
</dbReference>
<keyword evidence="3" id="KW-1185">Reference proteome</keyword>
<dbReference type="Pfam" id="PF13643">
    <property type="entry name" value="DUF4145"/>
    <property type="match status" value="1"/>
</dbReference>
<dbReference type="AlphaFoldDB" id="A0A364NW89"/>
<accession>A0A364NW89</accession>
<dbReference type="InterPro" id="IPR025285">
    <property type="entry name" value="DUF4145"/>
</dbReference>
<evidence type="ECO:0000259" key="1">
    <source>
        <dbReference type="Pfam" id="PF13643"/>
    </source>
</evidence>
<organism evidence="2 3">
    <name type="scientific">Paramagnetospirillum kuznetsovii</name>
    <dbReference type="NCBI Taxonomy" id="2053833"/>
    <lineage>
        <taxon>Bacteria</taxon>
        <taxon>Pseudomonadati</taxon>
        <taxon>Pseudomonadota</taxon>
        <taxon>Alphaproteobacteria</taxon>
        <taxon>Rhodospirillales</taxon>
        <taxon>Magnetospirillaceae</taxon>
        <taxon>Paramagnetospirillum</taxon>
    </lineage>
</organism>
<sequence>MFYPRAASRGPVPTTVPVEIGNDYKEAVEVLPISPKASAALSRRCLQNMLRAKGYKASDLAKEIDLFLADPRLPLDVQTTVDAIRNFGNFSAHPITDNTSLQIIDVEPHEAEWCLDIIEQLFDHFYVKPAETAAKKAALDAKLAAAGKPLSKG</sequence>
<protein>
    <recommendedName>
        <fullName evidence="1">DUF4145 domain-containing protein</fullName>
    </recommendedName>
</protein>
<proteinExistence type="predicted"/>
<feature type="domain" description="DUF4145" evidence="1">
    <location>
        <begin position="25"/>
        <end position="118"/>
    </location>
</feature>
<evidence type="ECO:0000313" key="3">
    <source>
        <dbReference type="Proteomes" id="UP000251075"/>
    </source>
</evidence>
<gene>
    <name evidence="2" type="ORF">CU669_14220</name>
</gene>